<dbReference type="PANTHER" id="PTHR43182:SF1">
    <property type="entry name" value="COBALT-PRECORRIN-7 C(5)-METHYLTRANSFERASE"/>
    <property type="match status" value="1"/>
</dbReference>
<dbReference type="NCBIfam" id="TIGR02467">
    <property type="entry name" value="CbiE"/>
    <property type="match status" value="1"/>
</dbReference>
<keyword evidence="4 7" id="KW-0808">Transferase</keyword>
<dbReference type="InterPro" id="IPR014777">
    <property type="entry name" value="4pyrrole_Mease_sub1"/>
</dbReference>
<dbReference type="InterPro" id="IPR035996">
    <property type="entry name" value="4pyrrol_Methylase_sf"/>
</dbReference>
<keyword evidence="8" id="KW-1185">Reference proteome</keyword>
<dbReference type="UniPathway" id="UPA00148"/>
<dbReference type="RefSeq" id="WP_159235227.1">
    <property type="nucleotide sequence ID" value="NZ_CACSIP010000067.1"/>
</dbReference>
<dbReference type="OrthoDB" id="9787825at2"/>
<dbReference type="CDD" id="cd11644">
    <property type="entry name" value="Precorrin-6Y-MT"/>
    <property type="match status" value="1"/>
</dbReference>
<dbReference type="GO" id="GO:0046025">
    <property type="term" value="F:precorrin-6Y C5,15-methyltransferase (decarboxylating) activity"/>
    <property type="evidence" value="ECO:0007669"/>
    <property type="project" value="UniProtKB-EC"/>
</dbReference>
<name>A0A5S9RAJ7_MYCVN</name>
<accession>A0A5S9RAJ7</accession>
<proteinExistence type="predicted"/>
<feature type="domain" description="Tetrapyrrole methylase" evidence="6">
    <location>
        <begin position="1"/>
        <end position="185"/>
    </location>
</feature>
<evidence type="ECO:0000256" key="3">
    <source>
        <dbReference type="ARBA" id="ARBA00022603"/>
    </source>
</evidence>
<dbReference type="InterPro" id="IPR050714">
    <property type="entry name" value="Cobalamin_biosynth_MTase"/>
</dbReference>
<dbReference type="Gene3D" id="3.40.50.150">
    <property type="entry name" value="Vaccinia Virus protein VP39"/>
    <property type="match status" value="1"/>
</dbReference>
<protein>
    <submittedName>
        <fullName evidence="7">Precorrin-6Y C(5,15)-methyltransferase [decarboxylating]</fullName>
        <ecNumber evidence="7">2.1.1.132</ecNumber>
    </submittedName>
</protein>
<dbReference type="Proteomes" id="UP000430146">
    <property type="component" value="Unassembled WGS sequence"/>
</dbReference>
<dbReference type="PANTHER" id="PTHR43182">
    <property type="entry name" value="COBALT-PRECORRIN-6B C(15)-METHYLTRANSFERASE (DECARBOXYLATING)"/>
    <property type="match status" value="1"/>
</dbReference>
<evidence type="ECO:0000256" key="4">
    <source>
        <dbReference type="ARBA" id="ARBA00022679"/>
    </source>
</evidence>
<dbReference type="Pfam" id="PF00590">
    <property type="entry name" value="TP_methylase"/>
    <property type="match status" value="1"/>
</dbReference>
<dbReference type="GO" id="GO:0009236">
    <property type="term" value="P:cobalamin biosynthetic process"/>
    <property type="evidence" value="ECO:0007669"/>
    <property type="project" value="UniProtKB-UniPathway"/>
</dbReference>
<gene>
    <name evidence="7" type="primary">cobL</name>
    <name evidence="7" type="ORF">AELLOGFF_02156</name>
</gene>
<keyword evidence="5" id="KW-0949">S-adenosyl-L-methionine</keyword>
<dbReference type="InterPro" id="IPR014008">
    <property type="entry name" value="Cbl_synth_MTase_CbiT"/>
</dbReference>
<evidence type="ECO:0000256" key="2">
    <source>
        <dbReference type="ARBA" id="ARBA00022573"/>
    </source>
</evidence>
<reference evidence="7 8" key="1">
    <citation type="submission" date="2019-11" db="EMBL/GenBank/DDBJ databases">
        <authorList>
            <person name="Holert J."/>
        </authorList>
    </citation>
    <scope>NUCLEOTIDE SEQUENCE [LARGE SCALE GENOMIC DNA]</scope>
    <source>
        <strain evidence="7">BC8_1</strain>
    </source>
</reference>
<dbReference type="InterPro" id="IPR029063">
    <property type="entry name" value="SAM-dependent_MTases_sf"/>
</dbReference>
<dbReference type="SUPFAM" id="SSF53335">
    <property type="entry name" value="S-adenosyl-L-methionine-dependent methyltransferases"/>
    <property type="match status" value="1"/>
</dbReference>
<dbReference type="GO" id="GO:0008276">
    <property type="term" value="F:protein methyltransferase activity"/>
    <property type="evidence" value="ECO:0007669"/>
    <property type="project" value="InterPro"/>
</dbReference>
<dbReference type="InterPro" id="IPR006365">
    <property type="entry name" value="Cbl_synth_CobL"/>
</dbReference>
<dbReference type="EC" id="2.1.1.132" evidence="7"/>
<evidence type="ECO:0000256" key="5">
    <source>
        <dbReference type="ARBA" id="ARBA00022691"/>
    </source>
</evidence>
<dbReference type="GO" id="GO:0032259">
    <property type="term" value="P:methylation"/>
    <property type="evidence" value="ECO:0007669"/>
    <property type="project" value="UniProtKB-KW"/>
</dbReference>
<dbReference type="InterPro" id="IPR012818">
    <property type="entry name" value="CbiE"/>
</dbReference>
<dbReference type="NCBIfam" id="TIGR02469">
    <property type="entry name" value="CbiT"/>
    <property type="match status" value="1"/>
</dbReference>
<evidence type="ECO:0000259" key="6">
    <source>
        <dbReference type="Pfam" id="PF00590"/>
    </source>
</evidence>
<dbReference type="AlphaFoldDB" id="A0A5S9RAJ7"/>
<comment type="pathway">
    <text evidence="1">Cofactor biosynthesis; adenosylcobalamin biosynthesis.</text>
</comment>
<dbReference type="SUPFAM" id="SSF53790">
    <property type="entry name" value="Tetrapyrrole methylase"/>
    <property type="match status" value="1"/>
</dbReference>
<dbReference type="Gene3D" id="3.40.1010.10">
    <property type="entry name" value="Cobalt-precorrin-4 Transmethylase, Domain 1"/>
    <property type="match status" value="1"/>
</dbReference>
<evidence type="ECO:0000313" key="7">
    <source>
        <dbReference type="EMBL" id="CAA0136782.1"/>
    </source>
</evidence>
<sequence length="396" mass="41984">MIVVVGIGADGMSGLAPGSRAELARATVVYGSPRQLDLLDGSVSAVRRPWPSPMLPALRTLLKDVDADVHVVASGDPLLHGVGSTLIREYGAERVAVLPHVSSVTLACSRVGWSVQDTEVISLVTSDPSRAVRRGGQAVVLSRDRSSPGALAGLLTDSGRGDSELTVLEQLGGPRELRRTSTAREWANRPPGDVDDLNVMAVKYLPDDRRYATLPDDMFAHDGQLTKQAIRAATLAALAPRPGELLWDVGAGSGSIAIEWCRSGPGCRALAFERDDTRRSRIVLNAAAFGVPVNTAAGAPESFESAELPTVIFVGGGVSQPGLIDACWAKLPAGGRLVANAVTVESESILAQWFSRVGGELRRFQHYRGEPVGSFTGWRAAMPVTQWSAIKPTDRT</sequence>
<organism evidence="7 8">
    <name type="scientific">Mycolicibacterium vanbaalenii</name>
    <name type="common">Mycobacterium vanbaalenii</name>
    <dbReference type="NCBI Taxonomy" id="110539"/>
    <lineage>
        <taxon>Bacteria</taxon>
        <taxon>Bacillati</taxon>
        <taxon>Actinomycetota</taxon>
        <taxon>Actinomycetes</taxon>
        <taxon>Mycobacteriales</taxon>
        <taxon>Mycobacteriaceae</taxon>
        <taxon>Mycolicibacterium</taxon>
    </lineage>
</organism>
<keyword evidence="2" id="KW-0169">Cobalamin biosynthesis</keyword>
<evidence type="ECO:0000313" key="8">
    <source>
        <dbReference type="Proteomes" id="UP000430146"/>
    </source>
</evidence>
<dbReference type="InterPro" id="IPR000878">
    <property type="entry name" value="4pyrrol_Mease"/>
</dbReference>
<dbReference type="PIRSF" id="PIRSF036428">
    <property type="entry name" value="CobL"/>
    <property type="match status" value="1"/>
</dbReference>
<evidence type="ECO:0000256" key="1">
    <source>
        <dbReference type="ARBA" id="ARBA00004953"/>
    </source>
</evidence>
<keyword evidence="3 7" id="KW-0489">Methyltransferase</keyword>
<dbReference type="EMBL" id="CACSIP010000067">
    <property type="protein sequence ID" value="CAA0136782.1"/>
    <property type="molecule type" value="Genomic_DNA"/>
</dbReference>